<evidence type="ECO:0000313" key="3">
    <source>
        <dbReference type="Proteomes" id="UP000033876"/>
    </source>
</evidence>
<dbReference type="InterPro" id="IPR053188">
    <property type="entry name" value="FkbM_Methyltransferase"/>
</dbReference>
<dbReference type="PANTHER" id="PTHR36973">
    <property type="entry name" value="SLL1456 PROTEIN-RELATED"/>
    <property type="match status" value="1"/>
</dbReference>
<sequence length="281" mass="32643">MKKTNKSVLEIESNIRELFMLIPKLLDKSKIKTIFELGARDCQNTTILHNEYPRSNVYAFECNPDTLEECRNRIKLLKRAELIEKAVSNKNGKLTFYSIDQSKSDKTSWSDGNPGASSIFKISKKYPNEKLIQKKITISSIKLSTFLKKNNVKNIDLLFMDIQGAELLALRGLENSIKKVKIIHTEANFVAFYNKQALYGDIKKFLNNKGFFIYSVTNFTGPFADIVFVNSNYFNMQLIRIRELLLDILYAKVAYKVYSIAKEFKYYKTIMNTLRRVFKKI</sequence>
<reference evidence="2 3" key="1">
    <citation type="journal article" date="2015" name="Nature">
        <title>rRNA introns, odd ribosomes, and small enigmatic genomes across a large radiation of phyla.</title>
        <authorList>
            <person name="Brown C.T."/>
            <person name="Hug L.A."/>
            <person name="Thomas B.C."/>
            <person name="Sharon I."/>
            <person name="Castelle C.J."/>
            <person name="Singh A."/>
            <person name="Wilkins M.J."/>
            <person name="Williams K.H."/>
            <person name="Banfield J.F."/>
        </authorList>
    </citation>
    <scope>NUCLEOTIDE SEQUENCE [LARGE SCALE GENOMIC DNA]</scope>
</reference>
<dbReference type="GO" id="GO:0008171">
    <property type="term" value="F:O-methyltransferase activity"/>
    <property type="evidence" value="ECO:0007669"/>
    <property type="project" value="TreeGrafter"/>
</dbReference>
<name>A0A0G0GXN4_9BACT</name>
<dbReference type="GO" id="GO:0032259">
    <property type="term" value="P:methylation"/>
    <property type="evidence" value="ECO:0007669"/>
    <property type="project" value="UniProtKB-KW"/>
</dbReference>
<feature type="domain" description="Methyltransferase FkbM" evidence="1">
    <location>
        <begin position="53"/>
        <end position="211"/>
    </location>
</feature>
<dbReference type="AlphaFoldDB" id="A0A0G0GXN4"/>
<dbReference type="PANTHER" id="PTHR36973:SF4">
    <property type="entry name" value="NODULATION PROTEIN"/>
    <property type="match status" value="1"/>
</dbReference>
<dbReference type="EMBL" id="LBTF01000036">
    <property type="protein sequence ID" value="KKQ34802.1"/>
    <property type="molecule type" value="Genomic_DNA"/>
</dbReference>
<dbReference type="NCBIfam" id="TIGR01444">
    <property type="entry name" value="fkbM_fam"/>
    <property type="match status" value="1"/>
</dbReference>
<organism evidence="2 3">
    <name type="scientific">Candidatus Nomurabacteria bacterium GW2011_GWB1_37_5</name>
    <dbReference type="NCBI Taxonomy" id="1618742"/>
    <lineage>
        <taxon>Bacteria</taxon>
        <taxon>Candidatus Nomuraibacteriota</taxon>
    </lineage>
</organism>
<evidence type="ECO:0000313" key="2">
    <source>
        <dbReference type="EMBL" id="KKQ34802.1"/>
    </source>
</evidence>
<keyword evidence="2" id="KW-0808">Transferase</keyword>
<dbReference type="SUPFAM" id="SSF53335">
    <property type="entry name" value="S-adenosyl-L-methionine-dependent methyltransferases"/>
    <property type="match status" value="1"/>
</dbReference>
<accession>A0A0G0GXN4</accession>
<protein>
    <submittedName>
        <fullName evidence="2">Methyltransferase FkbM family</fullName>
    </submittedName>
</protein>
<proteinExistence type="predicted"/>
<comment type="caution">
    <text evidence="2">The sequence shown here is derived from an EMBL/GenBank/DDBJ whole genome shotgun (WGS) entry which is preliminary data.</text>
</comment>
<dbReference type="Proteomes" id="UP000033876">
    <property type="component" value="Unassembled WGS sequence"/>
</dbReference>
<dbReference type="Gene3D" id="3.40.50.150">
    <property type="entry name" value="Vaccinia Virus protein VP39"/>
    <property type="match status" value="1"/>
</dbReference>
<keyword evidence="2" id="KW-0489">Methyltransferase</keyword>
<gene>
    <name evidence="2" type="ORF">US50_C0036G0002</name>
</gene>
<dbReference type="InterPro" id="IPR006342">
    <property type="entry name" value="FkbM_mtfrase"/>
</dbReference>
<evidence type="ECO:0000259" key="1">
    <source>
        <dbReference type="Pfam" id="PF05050"/>
    </source>
</evidence>
<dbReference type="Pfam" id="PF05050">
    <property type="entry name" value="Methyltransf_21"/>
    <property type="match status" value="1"/>
</dbReference>
<dbReference type="InterPro" id="IPR029063">
    <property type="entry name" value="SAM-dependent_MTases_sf"/>
</dbReference>